<dbReference type="PROSITE" id="PS00137">
    <property type="entry name" value="SUBTILASE_HIS"/>
    <property type="match status" value="1"/>
</dbReference>
<dbReference type="Pfam" id="PF00082">
    <property type="entry name" value="Peptidase_S8"/>
    <property type="match status" value="1"/>
</dbReference>
<dbReference type="InterPro" id="IPR023827">
    <property type="entry name" value="Peptidase_S8_Asp-AS"/>
</dbReference>
<evidence type="ECO:0000256" key="5">
    <source>
        <dbReference type="ARBA" id="ARBA00022729"/>
    </source>
</evidence>
<dbReference type="InterPro" id="IPR010435">
    <property type="entry name" value="C5a/SBT2-like_Fn3"/>
</dbReference>
<dbReference type="PROSITE" id="PS00136">
    <property type="entry name" value="SUBTILASE_ASP"/>
    <property type="match status" value="1"/>
</dbReference>
<evidence type="ECO:0000256" key="3">
    <source>
        <dbReference type="ARBA" id="ARBA00022525"/>
    </source>
</evidence>
<keyword evidence="6 8" id="KW-0378">Hydrolase</keyword>
<evidence type="ECO:0000256" key="4">
    <source>
        <dbReference type="ARBA" id="ARBA00022670"/>
    </source>
</evidence>
<dbReference type="Pfam" id="PF02225">
    <property type="entry name" value="PA"/>
    <property type="match status" value="1"/>
</dbReference>
<evidence type="ECO:0008006" key="15">
    <source>
        <dbReference type="Google" id="ProtNLM"/>
    </source>
</evidence>
<keyword evidence="4 8" id="KW-0645">Protease</keyword>
<keyword evidence="14" id="KW-1185">Reference proteome</keyword>
<evidence type="ECO:0000256" key="7">
    <source>
        <dbReference type="ARBA" id="ARBA00022825"/>
    </source>
</evidence>
<reference evidence="14" key="1">
    <citation type="journal article" date="2019" name="Int. J. Syst. Evol. Microbiol.">
        <title>The Global Catalogue of Microorganisms (GCM) 10K type strain sequencing project: providing services to taxonomists for standard genome sequencing and annotation.</title>
        <authorList>
            <consortium name="The Broad Institute Genomics Platform"/>
            <consortium name="The Broad Institute Genome Sequencing Center for Infectious Disease"/>
            <person name="Wu L."/>
            <person name="Ma J."/>
        </authorList>
    </citation>
    <scope>NUCLEOTIDE SEQUENCE [LARGE SCALE GENOMIC DNA]</scope>
    <source>
        <strain evidence="14">JCM 19125</strain>
    </source>
</reference>
<evidence type="ECO:0000256" key="2">
    <source>
        <dbReference type="ARBA" id="ARBA00022512"/>
    </source>
</evidence>
<dbReference type="InterPro" id="IPR050131">
    <property type="entry name" value="Peptidase_S8_subtilisin-like"/>
</dbReference>
<evidence type="ECO:0000313" key="14">
    <source>
        <dbReference type="Proteomes" id="UP001501521"/>
    </source>
</evidence>
<dbReference type="PROSITE" id="PS51892">
    <property type="entry name" value="SUBTILASE"/>
    <property type="match status" value="1"/>
</dbReference>
<gene>
    <name evidence="13" type="ORF">GCM10025789_05610</name>
</gene>
<keyword evidence="3" id="KW-0964">Secreted</keyword>
<keyword evidence="5" id="KW-0732">Signal</keyword>
<evidence type="ECO:0000313" key="13">
    <source>
        <dbReference type="EMBL" id="GAA4891572.1"/>
    </source>
</evidence>
<dbReference type="Gene3D" id="3.40.50.200">
    <property type="entry name" value="Peptidase S8/S53 domain"/>
    <property type="match status" value="1"/>
</dbReference>
<dbReference type="Pfam" id="PF06280">
    <property type="entry name" value="fn3_5"/>
    <property type="match status" value="1"/>
</dbReference>
<accession>A0ABP9F2X5</accession>
<dbReference type="PANTHER" id="PTHR43806">
    <property type="entry name" value="PEPTIDASE S8"/>
    <property type="match status" value="1"/>
</dbReference>
<feature type="active site" description="Charge relay system" evidence="8">
    <location>
        <position position="216"/>
    </location>
</feature>
<dbReference type="InterPro" id="IPR036852">
    <property type="entry name" value="Peptidase_S8/S53_dom_sf"/>
</dbReference>
<feature type="active site" description="Charge relay system" evidence="8">
    <location>
        <position position="522"/>
    </location>
</feature>
<dbReference type="Gene3D" id="2.60.40.1710">
    <property type="entry name" value="Subtilisin-like superfamily"/>
    <property type="match status" value="1"/>
</dbReference>
<dbReference type="EMBL" id="BAABLV010000008">
    <property type="protein sequence ID" value="GAA4891572.1"/>
    <property type="molecule type" value="Genomic_DNA"/>
</dbReference>
<evidence type="ECO:0000259" key="12">
    <source>
        <dbReference type="Pfam" id="PF06280"/>
    </source>
</evidence>
<dbReference type="Proteomes" id="UP001501521">
    <property type="component" value="Unassembled WGS sequence"/>
</dbReference>
<dbReference type="InterPro" id="IPR000209">
    <property type="entry name" value="Peptidase_S8/S53_dom"/>
</dbReference>
<feature type="domain" description="C5a peptidase/Subtilisin-like protease SBT2-like Fn3-like" evidence="12">
    <location>
        <begin position="598"/>
        <end position="701"/>
    </location>
</feature>
<evidence type="ECO:0000259" key="10">
    <source>
        <dbReference type="Pfam" id="PF00082"/>
    </source>
</evidence>
<feature type="domain" description="PA" evidence="11">
    <location>
        <begin position="374"/>
        <end position="451"/>
    </location>
</feature>
<dbReference type="Gene3D" id="3.50.30.30">
    <property type="match status" value="1"/>
</dbReference>
<feature type="active site" description="Charge relay system" evidence="8">
    <location>
        <position position="154"/>
    </location>
</feature>
<evidence type="ECO:0000256" key="6">
    <source>
        <dbReference type="ARBA" id="ARBA00022801"/>
    </source>
</evidence>
<dbReference type="InterPro" id="IPR046450">
    <property type="entry name" value="PA_dom_sf"/>
</dbReference>
<dbReference type="InterPro" id="IPR015500">
    <property type="entry name" value="Peptidase_S8_subtilisin-rel"/>
</dbReference>
<keyword evidence="7 8" id="KW-0720">Serine protease</keyword>
<sequence>MAAPSQAPIATTPTTPAPPIEEQLAALGDEVVTGRWFVEVDGAPQIAGGTSRAAKLAQDQVLAAAKAEGIALSQAKGFSATWNGLAVTASAADAGKLDALAGVRAVYAVVQVDKPVQDAAATPDIDYARTMTGADVANQELGHTGTGIKVGIIDSGIDYNHPDFGGSGAGDQTKDFPGERVKWGWDLVGDAYDSSSDDPAVNTPVADRWPDDCGGHGTHVAGIVGADGDVTGVAPDVEFGAYRVFGCDGSSSSEVIIEAMDRAWADGMDVVNMSLGASLQTWPSYPTAQAADRLVDAGVVMVISQGNSGTAGTFSGGAPSVAHNVISVGSVDNEEYMANYFTTTKGTALPYMTATGSPAPEGGSTFALRAASPITGCVAAEVAPATADGQALLIQRGGCTFHIKALNAQAAGYDAVLIYNNTTGIINMTVEGDTPITIPAISLLQADGTALAAEVAAGATSITFSEDQKRFDNPTGGYQSDFSSYGLAADLTLKPDVSAPGGSIYSTYPLEKGGHATLGGTSMAAPHVAGAAALLLEARPGLDPYEVRTLLTTTADPFVWGRAPQYGLAEPVHRQGGGLVDIPHAITTATLVQPQKISLGESAAGPVTTTISVTNTSAQAETFQLGVEHGVATWGESTDALGFYILDADVAFSADTLTVPAGQTATATVTIDEGFDAEFDGAIYGGWLTLTSETEELVIPFAGLAGDYQALTALELAVLAYLDGEGALAVAEPWQEFSLADGDVPRIALYLAYPVSGLYVDVYRANPDGSRGEKVHANYLNYATEVDLGRFEGLATIAWDGTYQGNQSGNGKLRTVADGSYVLQVRVLKALGDPSNPDHWETWDSVPLTIDRADAIDDPRDYNGPSRGRGQR</sequence>
<dbReference type="SUPFAM" id="SSF52025">
    <property type="entry name" value="PA domain"/>
    <property type="match status" value="1"/>
</dbReference>
<evidence type="ECO:0000259" key="11">
    <source>
        <dbReference type="Pfam" id="PF02225"/>
    </source>
</evidence>
<comment type="caution">
    <text evidence="13">The sequence shown here is derived from an EMBL/GenBank/DDBJ whole genome shotgun (WGS) entry which is preliminary data.</text>
</comment>
<dbReference type="InterPro" id="IPR003137">
    <property type="entry name" value="PA_domain"/>
</dbReference>
<dbReference type="InterPro" id="IPR023828">
    <property type="entry name" value="Peptidase_S8_Ser-AS"/>
</dbReference>
<evidence type="ECO:0000256" key="1">
    <source>
        <dbReference type="ARBA" id="ARBA00011073"/>
    </source>
</evidence>
<organism evidence="13 14">
    <name type="scientific">Tessaracoccus lubricantis</name>
    <dbReference type="NCBI Taxonomy" id="545543"/>
    <lineage>
        <taxon>Bacteria</taxon>
        <taxon>Bacillati</taxon>
        <taxon>Actinomycetota</taxon>
        <taxon>Actinomycetes</taxon>
        <taxon>Propionibacteriales</taxon>
        <taxon>Propionibacteriaceae</taxon>
        <taxon>Tessaracoccus</taxon>
    </lineage>
</organism>
<feature type="domain" description="Peptidase S8/S53" evidence="10">
    <location>
        <begin position="145"/>
        <end position="564"/>
    </location>
</feature>
<dbReference type="PRINTS" id="PR00723">
    <property type="entry name" value="SUBTILISIN"/>
</dbReference>
<keyword evidence="2" id="KW-0134">Cell wall</keyword>
<comment type="similarity">
    <text evidence="1 8 9">Belongs to the peptidase S8 family.</text>
</comment>
<name>A0ABP9F2X5_9ACTN</name>
<dbReference type="RefSeq" id="WP_345578657.1">
    <property type="nucleotide sequence ID" value="NZ_BAABLV010000008.1"/>
</dbReference>
<protein>
    <recommendedName>
        <fullName evidence="15">Peptidase S8</fullName>
    </recommendedName>
</protein>
<evidence type="ECO:0000256" key="8">
    <source>
        <dbReference type="PROSITE-ProRule" id="PRU01240"/>
    </source>
</evidence>
<proteinExistence type="inferred from homology"/>
<dbReference type="PANTHER" id="PTHR43806:SF66">
    <property type="entry name" value="SERIN ENDOPEPTIDASE"/>
    <property type="match status" value="1"/>
</dbReference>
<dbReference type="InterPro" id="IPR022398">
    <property type="entry name" value="Peptidase_S8_His-AS"/>
</dbReference>
<dbReference type="SUPFAM" id="SSF52743">
    <property type="entry name" value="Subtilisin-like"/>
    <property type="match status" value="1"/>
</dbReference>
<evidence type="ECO:0000256" key="9">
    <source>
        <dbReference type="RuleBase" id="RU003355"/>
    </source>
</evidence>
<dbReference type="PROSITE" id="PS00138">
    <property type="entry name" value="SUBTILASE_SER"/>
    <property type="match status" value="1"/>
</dbReference>